<name>C7R3K2_JONDD</name>
<evidence type="ECO:0000256" key="5">
    <source>
        <dbReference type="SAM" id="MobiDB-lite"/>
    </source>
</evidence>
<keyword evidence="1" id="KW-0479">Metal-binding</keyword>
<dbReference type="EMBL" id="CP001706">
    <property type="protein sequence ID" value="ACV08738.1"/>
    <property type="molecule type" value="Genomic_DNA"/>
</dbReference>
<dbReference type="HOGENOM" id="CLU_043144_3_0_11"/>
<dbReference type="Gene3D" id="1.20.120.910">
    <property type="entry name" value="DksA, coiled-coil domain"/>
    <property type="match status" value="1"/>
</dbReference>
<keyword evidence="3" id="KW-0862">Zinc</keyword>
<dbReference type="PANTHER" id="PTHR33823:SF2">
    <property type="entry name" value="RNA POLYMERASE-BINDING TRANSCRIPTION FACTOR DKSA"/>
    <property type="match status" value="1"/>
</dbReference>
<dbReference type="InterPro" id="IPR000962">
    <property type="entry name" value="Znf_DskA_TraR"/>
</dbReference>
<evidence type="ECO:0000259" key="6">
    <source>
        <dbReference type="Pfam" id="PF01258"/>
    </source>
</evidence>
<dbReference type="PRINTS" id="PR00618">
    <property type="entry name" value="DKSAZNFINGER"/>
</dbReference>
<reference evidence="7 8" key="1">
    <citation type="journal article" date="2009" name="Stand. Genomic Sci.">
        <title>Complete genome sequence of Jonesia denitrificans type strain (Prevot 55134).</title>
        <authorList>
            <person name="Pukall R."/>
            <person name="Gehrich-Schroter G."/>
            <person name="Lapidus A."/>
            <person name="Nolan M."/>
            <person name="Glavina Del Rio T."/>
            <person name="Lucas S."/>
            <person name="Chen F."/>
            <person name="Tice H."/>
            <person name="Pitluck S."/>
            <person name="Cheng J.F."/>
            <person name="Copeland A."/>
            <person name="Saunders E."/>
            <person name="Brettin T."/>
            <person name="Detter J.C."/>
            <person name="Bruce D."/>
            <person name="Goodwin L."/>
            <person name="Pati A."/>
            <person name="Ivanova N."/>
            <person name="Mavromatis K."/>
            <person name="Ovchinnikova G."/>
            <person name="Chen A."/>
            <person name="Palaniappan K."/>
            <person name="Land M."/>
            <person name="Hauser L."/>
            <person name="Chang Y.J."/>
            <person name="Jeffries C.D."/>
            <person name="Chain P."/>
            <person name="Goker M."/>
            <person name="Bristow J."/>
            <person name="Eisen J.A."/>
            <person name="Markowitz V."/>
            <person name="Hugenholtz P."/>
            <person name="Kyrpides N.C."/>
            <person name="Klenk H.P."/>
            <person name="Han C."/>
        </authorList>
    </citation>
    <scope>NUCLEOTIDE SEQUENCE [LARGE SCALE GENOMIC DNA]</scope>
    <source>
        <strain evidence="8">ATCC 14870 / DSM 20603 / BCRC 15368 / CIP 55.134 / JCM 11481 / NBRC 15587 / NCTC 10816 / Prevot 55134</strain>
    </source>
</reference>
<protein>
    <submittedName>
        <fullName evidence="7">Transcriptional regulator, TraR/DksA family</fullName>
    </submittedName>
</protein>
<keyword evidence="2" id="KW-0863">Zinc-finger</keyword>
<dbReference type="InterPro" id="IPR020460">
    <property type="entry name" value="Znf_C4-type_bac"/>
</dbReference>
<dbReference type="OrthoDB" id="9803742at2"/>
<feature type="region of interest" description="Disordered" evidence="5">
    <location>
        <begin position="64"/>
        <end position="84"/>
    </location>
</feature>
<evidence type="ECO:0000256" key="2">
    <source>
        <dbReference type="ARBA" id="ARBA00022771"/>
    </source>
</evidence>
<keyword evidence="8" id="KW-1185">Reference proteome</keyword>
<dbReference type="GO" id="GO:0008270">
    <property type="term" value="F:zinc ion binding"/>
    <property type="evidence" value="ECO:0007669"/>
    <property type="project" value="UniProtKB-KW"/>
</dbReference>
<proteinExistence type="predicted"/>
<dbReference type="PANTHER" id="PTHR33823">
    <property type="entry name" value="RNA POLYMERASE-BINDING TRANSCRIPTION FACTOR DKSA-RELATED"/>
    <property type="match status" value="1"/>
</dbReference>
<evidence type="ECO:0000256" key="3">
    <source>
        <dbReference type="ARBA" id="ARBA00022833"/>
    </source>
</evidence>
<dbReference type="Pfam" id="PF01258">
    <property type="entry name" value="zf-dskA_traR"/>
    <property type="match status" value="1"/>
</dbReference>
<evidence type="ECO:0000256" key="4">
    <source>
        <dbReference type="PROSITE-ProRule" id="PRU00510"/>
    </source>
</evidence>
<dbReference type="AlphaFoldDB" id="C7R3K2"/>
<dbReference type="KEGG" id="jde:Jden_1082"/>
<evidence type="ECO:0000313" key="8">
    <source>
        <dbReference type="Proteomes" id="UP000000628"/>
    </source>
</evidence>
<dbReference type="RefSeq" id="WP_015771366.1">
    <property type="nucleotide sequence ID" value="NC_013174.1"/>
</dbReference>
<dbReference type="InterPro" id="IPR037187">
    <property type="entry name" value="DnaK_N"/>
</dbReference>
<dbReference type="STRING" id="471856.Jden_1082"/>
<gene>
    <name evidence="7" type="ordered locus">Jden_1082</name>
</gene>
<dbReference type="SUPFAM" id="SSF109635">
    <property type="entry name" value="DnaK suppressor protein DksA, alpha-hairpin domain"/>
    <property type="match status" value="1"/>
</dbReference>
<organism evidence="7 8">
    <name type="scientific">Jonesia denitrificans (strain ATCC 14870 / DSM 20603 / BCRC 15368 / CIP 55.134 / JCM 11481 / NBRC 15587 / NCTC 10816 / Prevot 55134)</name>
    <name type="common">Listeria denitrificans</name>
    <dbReference type="NCBI Taxonomy" id="471856"/>
    <lineage>
        <taxon>Bacteria</taxon>
        <taxon>Bacillati</taxon>
        <taxon>Actinomycetota</taxon>
        <taxon>Actinomycetes</taxon>
        <taxon>Micrococcales</taxon>
        <taxon>Jonesiaceae</taxon>
        <taxon>Jonesia</taxon>
    </lineage>
</organism>
<dbReference type="Proteomes" id="UP000000628">
    <property type="component" value="Chromosome"/>
</dbReference>
<feature type="domain" description="Zinc finger DksA/TraR C4-type" evidence="6">
    <location>
        <begin position="114"/>
        <end position="149"/>
    </location>
</feature>
<dbReference type="SUPFAM" id="SSF57716">
    <property type="entry name" value="Glucocorticoid receptor-like (DNA-binding domain)"/>
    <property type="match status" value="1"/>
</dbReference>
<dbReference type="PROSITE" id="PS51128">
    <property type="entry name" value="ZF_DKSA_2"/>
    <property type="match status" value="1"/>
</dbReference>
<evidence type="ECO:0000256" key="1">
    <source>
        <dbReference type="ARBA" id="ARBA00022723"/>
    </source>
</evidence>
<accession>C7R3K2</accession>
<evidence type="ECO:0000313" key="7">
    <source>
        <dbReference type="EMBL" id="ACV08738.1"/>
    </source>
</evidence>
<dbReference type="eggNOG" id="COG1734">
    <property type="taxonomic scope" value="Bacteria"/>
</dbReference>
<sequence length="150" mass="16683">MATSEQAAVQATERFSHLDAPTIPVRDGEEQWTAQEIFAVAQALLDEDVRLRQEIDEAHADLSEYLRNSGEGSGDDQADYGSSALEREQELTLVNNTRDLLEQNQRAIARLDEGTYGVCENCGGPVGKARLEAFPRATLCVTCKQREERR</sequence>
<feature type="zinc finger region" description="dksA C4-type" evidence="4">
    <location>
        <begin position="119"/>
        <end position="143"/>
    </location>
</feature>